<dbReference type="OrthoDB" id="425201at2"/>
<evidence type="ECO:0000313" key="3">
    <source>
        <dbReference type="Proteomes" id="UP000032452"/>
    </source>
</evidence>
<dbReference type="STRING" id="1618023.UH38_13030"/>
<dbReference type="EMBL" id="JYON01000012">
    <property type="protein sequence ID" value="KJH71461.1"/>
    <property type="molecule type" value="Genomic_DNA"/>
</dbReference>
<accession>A0A0D8ZW57</accession>
<keyword evidence="3" id="KW-1185">Reference proteome</keyword>
<evidence type="ECO:0000313" key="2">
    <source>
        <dbReference type="EMBL" id="KJH71461.1"/>
    </source>
</evidence>
<evidence type="ECO:0000256" key="1">
    <source>
        <dbReference type="SAM" id="MobiDB-lite"/>
    </source>
</evidence>
<feature type="region of interest" description="Disordered" evidence="1">
    <location>
        <begin position="1"/>
        <end position="26"/>
    </location>
</feature>
<proteinExistence type="predicted"/>
<evidence type="ECO:0008006" key="4">
    <source>
        <dbReference type="Google" id="ProtNLM"/>
    </source>
</evidence>
<comment type="caution">
    <text evidence="2">The sequence shown here is derived from an EMBL/GenBank/DDBJ whole genome shotgun (WGS) entry which is preliminary data.</text>
</comment>
<organism evidence="2 3">
    <name type="scientific">Aliterella atlantica CENA595</name>
    <dbReference type="NCBI Taxonomy" id="1618023"/>
    <lineage>
        <taxon>Bacteria</taxon>
        <taxon>Bacillati</taxon>
        <taxon>Cyanobacteriota</taxon>
        <taxon>Cyanophyceae</taxon>
        <taxon>Chroococcidiopsidales</taxon>
        <taxon>Aliterellaceae</taxon>
        <taxon>Aliterella</taxon>
    </lineage>
</organism>
<dbReference type="RefSeq" id="WP_045055088.1">
    <property type="nucleotide sequence ID" value="NZ_CAWMDP010000050.1"/>
</dbReference>
<reference evidence="2 3" key="1">
    <citation type="submission" date="2015-02" db="EMBL/GenBank/DDBJ databases">
        <title>Draft genome of a novel marine cyanobacterium (Chroococcales) isolated from South Atlantic Ocean.</title>
        <authorList>
            <person name="Rigonato J."/>
            <person name="Alvarenga D.O."/>
            <person name="Branco L.H."/>
            <person name="Varani A.M."/>
            <person name="Brandini F.P."/>
            <person name="Fiore M.F."/>
        </authorList>
    </citation>
    <scope>NUCLEOTIDE SEQUENCE [LARGE SCALE GENOMIC DNA]</scope>
    <source>
        <strain evidence="2 3">CENA595</strain>
    </source>
</reference>
<feature type="compositionally biased region" description="Basic and acidic residues" evidence="1">
    <location>
        <begin position="1"/>
        <end position="11"/>
    </location>
</feature>
<protein>
    <recommendedName>
        <fullName evidence="4">Cell division protein FtsL</fullName>
    </recommendedName>
</protein>
<gene>
    <name evidence="2" type="ORF">UH38_13030</name>
</gene>
<dbReference type="Proteomes" id="UP000032452">
    <property type="component" value="Unassembled WGS sequence"/>
</dbReference>
<dbReference type="AlphaFoldDB" id="A0A0D8ZW57"/>
<sequence length="129" mass="14789">MHALRESRPPLEPRQTSRTPRRKVRKRVNANPYRVLALENTVKLFVNGLLIVGTASALVKLLPYSFSQQAKLQEITTEVNLTQNRVDNLQKDFKRNFDPQQAQKIMQEQSNRVAPGQRQVIILDKAASK</sequence>
<name>A0A0D8ZW57_9CYAN</name>